<gene>
    <name evidence="1" type="ORF">TTAC_LOCUS5951</name>
</gene>
<sequence length="148" mass="17553">MSKILPEAMIAFLENHPPEKFAEIFLGNFDTPEAIWNQEMRRFMISRLAAHLADFTPRLKSNVRSIYHHIGIPRIVYEQLEGELFCNRYYLRHFCDTARFPDWPVKDPIALLRDILAFWRVETEKKPSRITYEDSLRELGLEASQLNE</sequence>
<dbReference type="Proteomes" id="UP000274429">
    <property type="component" value="Unassembled WGS sequence"/>
</dbReference>
<dbReference type="GO" id="GO:0010008">
    <property type="term" value="C:endosome membrane"/>
    <property type="evidence" value="ECO:0007669"/>
    <property type="project" value="TreeGrafter"/>
</dbReference>
<proteinExistence type="predicted"/>
<dbReference type="GO" id="GO:0007032">
    <property type="term" value="P:endosome organization"/>
    <property type="evidence" value="ECO:0007669"/>
    <property type="project" value="InterPro"/>
</dbReference>
<evidence type="ECO:0000313" key="1">
    <source>
        <dbReference type="EMBL" id="VDM28029.1"/>
    </source>
</evidence>
<dbReference type="GO" id="GO:2000641">
    <property type="term" value="P:regulation of early endosome to late endosome transport"/>
    <property type="evidence" value="ECO:0007669"/>
    <property type="project" value="InterPro"/>
</dbReference>
<dbReference type="PANTHER" id="PTHR36983:SF2">
    <property type="entry name" value="DNAJ HOMOLOG SUBFAMILY C MEMBER 13"/>
    <property type="match status" value="1"/>
</dbReference>
<reference evidence="1 2" key="1">
    <citation type="submission" date="2018-11" db="EMBL/GenBank/DDBJ databases">
        <authorList>
            <consortium name="Pathogen Informatics"/>
        </authorList>
    </citation>
    <scope>NUCLEOTIDE SEQUENCE [LARGE SCALE GENOMIC DNA]</scope>
</reference>
<dbReference type="GO" id="GO:0006898">
    <property type="term" value="P:receptor-mediated endocytosis"/>
    <property type="evidence" value="ECO:0007669"/>
    <property type="project" value="TreeGrafter"/>
</dbReference>
<organism evidence="1 2">
    <name type="scientific">Hydatigena taeniaeformis</name>
    <name type="common">Feline tapeworm</name>
    <name type="synonym">Taenia taeniaeformis</name>
    <dbReference type="NCBI Taxonomy" id="6205"/>
    <lineage>
        <taxon>Eukaryota</taxon>
        <taxon>Metazoa</taxon>
        <taxon>Spiralia</taxon>
        <taxon>Lophotrochozoa</taxon>
        <taxon>Platyhelminthes</taxon>
        <taxon>Cestoda</taxon>
        <taxon>Eucestoda</taxon>
        <taxon>Cyclophyllidea</taxon>
        <taxon>Taeniidae</taxon>
        <taxon>Hydatigera</taxon>
    </lineage>
</organism>
<name>A0A3P7FGZ2_HYDTA</name>
<dbReference type="OrthoDB" id="69656at2759"/>
<keyword evidence="2" id="KW-1185">Reference proteome</keyword>
<protein>
    <submittedName>
        <fullName evidence="1">Uncharacterized protein</fullName>
    </submittedName>
</protein>
<dbReference type="PANTHER" id="PTHR36983">
    <property type="entry name" value="DNAJ HOMOLOG SUBFAMILY C MEMBER 13"/>
    <property type="match status" value="1"/>
</dbReference>
<dbReference type="InterPro" id="IPR044978">
    <property type="entry name" value="GRV2/DNAJC13"/>
</dbReference>
<accession>A0A3P7FGZ2</accession>
<evidence type="ECO:0000313" key="2">
    <source>
        <dbReference type="Proteomes" id="UP000274429"/>
    </source>
</evidence>
<dbReference type="EMBL" id="UYWX01009885">
    <property type="protein sequence ID" value="VDM28029.1"/>
    <property type="molecule type" value="Genomic_DNA"/>
</dbReference>
<dbReference type="AlphaFoldDB" id="A0A3P7FGZ2"/>